<feature type="domain" description="Acyltransferase 3" evidence="2">
    <location>
        <begin position="7"/>
        <end position="335"/>
    </location>
</feature>
<comment type="caution">
    <text evidence="3">The sequence shown here is derived from an EMBL/GenBank/DDBJ whole genome shotgun (WGS) entry which is preliminary data.</text>
</comment>
<feature type="transmembrane region" description="Helical" evidence="1">
    <location>
        <begin position="43"/>
        <end position="64"/>
    </location>
</feature>
<dbReference type="PANTHER" id="PTHR23028:SF53">
    <property type="entry name" value="ACYL_TRANSF_3 DOMAIN-CONTAINING PROTEIN"/>
    <property type="match status" value="1"/>
</dbReference>
<feature type="transmembrane region" description="Helical" evidence="1">
    <location>
        <begin position="12"/>
        <end position="31"/>
    </location>
</feature>
<dbReference type="InterPro" id="IPR050879">
    <property type="entry name" value="Acyltransferase_3"/>
</dbReference>
<dbReference type="GO" id="GO:0000271">
    <property type="term" value="P:polysaccharide biosynthetic process"/>
    <property type="evidence" value="ECO:0007669"/>
    <property type="project" value="TreeGrafter"/>
</dbReference>
<dbReference type="EMBL" id="DSRP01000567">
    <property type="protein sequence ID" value="HGG92917.1"/>
    <property type="molecule type" value="Genomic_DNA"/>
</dbReference>
<evidence type="ECO:0000259" key="2">
    <source>
        <dbReference type="Pfam" id="PF01757"/>
    </source>
</evidence>
<keyword evidence="1" id="KW-1133">Transmembrane helix</keyword>
<keyword evidence="1" id="KW-0812">Transmembrane</keyword>
<accession>A0A7C4AHK3</accession>
<gene>
    <name evidence="3" type="ORF">ENR59_08205</name>
</gene>
<keyword evidence="3" id="KW-0012">Acyltransferase</keyword>
<name>A0A7C4AHK3_9BACT</name>
<reference evidence="3" key="1">
    <citation type="journal article" date="2020" name="mSystems">
        <title>Genome- and Community-Level Interaction Insights into Carbon Utilization and Element Cycling Functions of Hydrothermarchaeota in Hydrothermal Sediment.</title>
        <authorList>
            <person name="Zhou Z."/>
            <person name="Liu Y."/>
            <person name="Xu W."/>
            <person name="Pan J."/>
            <person name="Luo Z.H."/>
            <person name="Li M."/>
        </authorList>
    </citation>
    <scope>NUCLEOTIDE SEQUENCE [LARGE SCALE GENOMIC DNA]</scope>
    <source>
        <strain evidence="3">SpSt-413</strain>
    </source>
</reference>
<dbReference type="PANTHER" id="PTHR23028">
    <property type="entry name" value="ACETYLTRANSFERASE"/>
    <property type="match status" value="1"/>
</dbReference>
<sequence length="357" mass="39792">MKRDIPQLHAIRAFAMIGIFLHHLFQGIGPLRDAQAGTLIGEAFMDMALGVVVFNVMTSFLLAMPYMGDNPAPVPTMRAFVPRRLWRLCPQYYVAAVLVVLGNAVVYRVTDLGAWLPSFLSHIFFVDSLRPQSFMSNTAAYWWLALLMQFTLAWPLLLKMYRKYGGARLTIGVTLVVWPLTEALKIWGRAQPGGFGDTLAFLSTFNLPSRLPEFLIGMWMAELWKKNPDAPVPLDRNLAALIFGACGLSLVLAWLGVTRPWFANVAWTLALYVGVFALPATQALGRKAWVLWLSGASYAIYLLHQPVLSYLDAAFGALPPWWRFLVLGALGWAFSVKEAAFVDKASAWLVEKLPGKK</sequence>
<keyword evidence="1" id="KW-0472">Membrane</keyword>
<feature type="transmembrane region" description="Helical" evidence="1">
    <location>
        <begin position="85"/>
        <end position="107"/>
    </location>
</feature>
<protein>
    <submittedName>
        <fullName evidence="3">Acyltransferase</fullName>
    </submittedName>
</protein>
<dbReference type="GO" id="GO:0016020">
    <property type="term" value="C:membrane"/>
    <property type="evidence" value="ECO:0007669"/>
    <property type="project" value="TreeGrafter"/>
</dbReference>
<feature type="transmembrane region" description="Helical" evidence="1">
    <location>
        <begin position="238"/>
        <end position="255"/>
    </location>
</feature>
<dbReference type="Pfam" id="PF01757">
    <property type="entry name" value="Acyl_transf_3"/>
    <property type="match status" value="1"/>
</dbReference>
<dbReference type="AlphaFoldDB" id="A0A7C4AHK3"/>
<dbReference type="GO" id="GO:0016747">
    <property type="term" value="F:acyltransferase activity, transferring groups other than amino-acyl groups"/>
    <property type="evidence" value="ECO:0007669"/>
    <property type="project" value="InterPro"/>
</dbReference>
<feature type="transmembrane region" description="Helical" evidence="1">
    <location>
        <begin position="261"/>
        <end position="281"/>
    </location>
</feature>
<proteinExistence type="predicted"/>
<evidence type="ECO:0000256" key="1">
    <source>
        <dbReference type="SAM" id="Phobius"/>
    </source>
</evidence>
<feature type="transmembrane region" description="Helical" evidence="1">
    <location>
        <begin position="320"/>
        <end position="336"/>
    </location>
</feature>
<feature type="transmembrane region" description="Helical" evidence="1">
    <location>
        <begin position="140"/>
        <end position="158"/>
    </location>
</feature>
<evidence type="ECO:0000313" key="3">
    <source>
        <dbReference type="EMBL" id="HGG92917.1"/>
    </source>
</evidence>
<keyword evidence="3" id="KW-0808">Transferase</keyword>
<dbReference type="InterPro" id="IPR002656">
    <property type="entry name" value="Acyl_transf_3_dom"/>
</dbReference>
<organism evidence="3">
    <name type="scientific">Fundidesulfovibrio putealis</name>
    <dbReference type="NCBI Taxonomy" id="270496"/>
    <lineage>
        <taxon>Bacteria</taxon>
        <taxon>Pseudomonadati</taxon>
        <taxon>Thermodesulfobacteriota</taxon>
        <taxon>Desulfovibrionia</taxon>
        <taxon>Desulfovibrionales</taxon>
        <taxon>Desulfovibrionaceae</taxon>
        <taxon>Fundidesulfovibrio</taxon>
    </lineage>
</organism>
<feature type="transmembrane region" description="Helical" evidence="1">
    <location>
        <begin position="288"/>
        <end position="308"/>
    </location>
</feature>